<sequence length="133" mass="13669">MMDLALPVKNDRLQAIASRVDNAGNGATFTLYTEERPANAQQAPSGEELVALPVPVPFADSIENGVLTGKPMPETMATGGGEAGWGRLRDATGATVMDLEVGEDGSGAPATMPATQVYAGMLVEGVSLVLVEP</sequence>
<organism evidence="1 2">
    <name type="scientific">Halomonas gemina</name>
    <dbReference type="NCBI Taxonomy" id="2945105"/>
    <lineage>
        <taxon>Bacteria</taxon>
        <taxon>Pseudomonadati</taxon>
        <taxon>Pseudomonadota</taxon>
        <taxon>Gammaproteobacteria</taxon>
        <taxon>Oceanospirillales</taxon>
        <taxon>Halomonadaceae</taxon>
        <taxon>Halomonas</taxon>
    </lineage>
</organism>
<dbReference type="EMBL" id="JAMJPK010000001">
    <property type="protein sequence ID" value="MCL7938838.1"/>
    <property type="molecule type" value="Genomic_DNA"/>
</dbReference>
<accession>A0ABT0SW37</accession>
<proteinExistence type="predicted"/>
<gene>
    <name evidence="1" type="ORF">M8009_00785</name>
</gene>
<dbReference type="Proteomes" id="UP001165369">
    <property type="component" value="Unassembled WGS sequence"/>
</dbReference>
<name>A0ABT0SW37_9GAMM</name>
<evidence type="ECO:0000313" key="1">
    <source>
        <dbReference type="EMBL" id="MCL7938838.1"/>
    </source>
</evidence>
<keyword evidence="2" id="KW-1185">Reference proteome</keyword>
<reference evidence="1" key="1">
    <citation type="submission" date="2022-05" db="EMBL/GenBank/DDBJ databases">
        <title>Halomonas geminus sp. nov. and Halomonas llamarensis sp. nov. isolated from high-altitude salars of the Atacama Desert.</title>
        <authorList>
            <person name="Hintersatz C."/>
            <person name="Rojas L.A."/>
            <person name="Wei T.-S."/>
            <person name="Kutschke S."/>
            <person name="Lehmann F."/>
            <person name="Jain R."/>
            <person name="Pollmann K."/>
        </authorList>
    </citation>
    <scope>NUCLEOTIDE SEQUENCE</scope>
    <source>
        <strain evidence="1">ATCH28</strain>
    </source>
</reference>
<dbReference type="RefSeq" id="WP_250058862.1">
    <property type="nucleotide sequence ID" value="NZ_JAMJPK010000001.1"/>
</dbReference>
<evidence type="ECO:0000313" key="2">
    <source>
        <dbReference type="Proteomes" id="UP001165369"/>
    </source>
</evidence>
<protein>
    <submittedName>
        <fullName evidence="1">Uncharacterized protein</fullName>
    </submittedName>
</protein>
<comment type="caution">
    <text evidence="1">The sequence shown here is derived from an EMBL/GenBank/DDBJ whole genome shotgun (WGS) entry which is preliminary data.</text>
</comment>